<keyword evidence="4 8" id="KW-0547">Nucleotide-binding</keyword>
<dbReference type="InterPro" id="IPR036770">
    <property type="entry name" value="Ankyrin_rpt-contain_sf"/>
</dbReference>
<keyword evidence="5" id="KW-0418">Kinase</keyword>
<dbReference type="SUPFAM" id="SSF48403">
    <property type="entry name" value="Ankyrin repeat"/>
    <property type="match status" value="1"/>
</dbReference>
<keyword evidence="2" id="KW-0597">Phosphoprotein</keyword>
<feature type="repeat" description="ANK" evidence="7">
    <location>
        <begin position="224"/>
        <end position="256"/>
    </location>
</feature>
<evidence type="ECO:0000313" key="12">
    <source>
        <dbReference type="EMBL" id="CAG9324943.1"/>
    </source>
</evidence>
<dbReference type="Pfam" id="PF00023">
    <property type="entry name" value="Ank"/>
    <property type="match status" value="1"/>
</dbReference>
<dbReference type="Pfam" id="PF00069">
    <property type="entry name" value="Pkinase"/>
    <property type="match status" value="1"/>
</dbReference>
<dbReference type="Proteomes" id="UP001162131">
    <property type="component" value="Unassembled WGS sequence"/>
</dbReference>
<evidence type="ECO:0000256" key="3">
    <source>
        <dbReference type="ARBA" id="ARBA00022679"/>
    </source>
</evidence>
<dbReference type="InterPro" id="IPR008271">
    <property type="entry name" value="Ser/Thr_kinase_AS"/>
</dbReference>
<keyword evidence="6 8" id="KW-0067">ATP-binding</keyword>
<reference evidence="12" key="1">
    <citation type="submission" date="2021-09" db="EMBL/GenBank/DDBJ databases">
        <authorList>
            <consortium name="AG Swart"/>
            <person name="Singh M."/>
            <person name="Singh A."/>
            <person name="Seah K."/>
            <person name="Emmerich C."/>
        </authorList>
    </citation>
    <scope>NUCLEOTIDE SEQUENCE</scope>
    <source>
        <strain evidence="12">ATCC30299</strain>
    </source>
</reference>
<dbReference type="CDD" id="cd05123">
    <property type="entry name" value="STKc_AGC"/>
    <property type="match status" value="1"/>
</dbReference>
<evidence type="ECO:0000256" key="6">
    <source>
        <dbReference type="ARBA" id="ARBA00022840"/>
    </source>
</evidence>
<evidence type="ECO:0000256" key="1">
    <source>
        <dbReference type="ARBA" id="ARBA00022527"/>
    </source>
</evidence>
<dbReference type="PANTHER" id="PTHR24351">
    <property type="entry name" value="RIBOSOMAL PROTEIN S6 KINASE"/>
    <property type="match status" value="1"/>
</dbReference>
<feature type="binding site" evidence="8">
    <location>
        <position position="473"/>
    </location>
    <ligand>
        <name>ATP</name>
        <dbReference type="ChEBI" id="CHEBI:30616"/>
    </ligand>
</feature>
<dbReference type="AlphaFoldDB" id="A0AAU9JH07"/>
<dbReference type="InterPro" id="IPR000719">
    <property type="entry name" value="Prot_kinase_dom"/>
</dbReference>
<feature type="repeat" description="ANK" evidence="7">
    <location>
        <begin position="157"/>
        <end position="189"/>
    </location>
</feature>
<proteinExistence type="predicted"/>
<evidence type="ECO:0000259" key="9">
    <source>
        <dbReference type="PROSITE" id="PS50011"/>
    </source>
</evidence>
<evidence type="ECO:0000256" key="4">
    <source>
        <dbReference type="ARBA" id="ARBA00022741"/>
    </source>
</evidence>
<dbReference type="SUPFAM" id="SSF54236">
    <property type="entry name" value="Ubiquitin-like"/>
    <property type="match status" value="1"/>
</dbReference>
<accession>A0AAU9JH07</accession>
<comment type="caution">
    <text evidence="12">The sequence shown here is derived from an EMBL/GenBank/DDBJ whole genome shotgun (WGS) entry which is preliminary data.</text>
</comment>
<dbReference type="EMBL" id="CAJZBQ010000037">
    <property type="protein sequence ID" value="CAG9324943.1"/>
    <property type="molecule type" value="Genomic_DNA"/>
</dbReference>
<evidence type="ECO:0008006" key="14">
    <source>
        <dbReference type="Google" id="ProtNLM"/>
    </source>
</evidence>
<feature type="domain" description="Protein kinase" evidence="9">
    <location>
        <begin position="444"/>
        <end position="696"/>
    </location>
</feature>
<evidence type="ECO:0000256" key="8">
    <source>
        <dbReference type="PROSITE-ProRule" id="PRU10141"/>
    </source>
</evidence>
<dbReference type="GO" id="GO:0004674">
    <property type="term" value="F:protein serine/threonine kinase activity"/>
    <property type="evidence" value="ECO:0007669"/>
    <property type="project" value="UniProtKB-KW"/>
</dbReference>
<dbReference type="SMART" id="SM00220">
    <property type="entry name" value="S_TKc"/>
    <property type="match status" value="1"/>
</dbReference>
<dbReference type="InterPro" id="IPR029071">
    <property type="entry name" value="Ubiquitin-like_domsf"/>
</dbReference>
<evidence type="ECO:0000256" key="2">
    <source>
        <dbReference type="ARBA" id="ARBA00022553"/>
    </source>
</evidence>
<evidence type="ECO:0000259" key="10">
    <source>
        <dbReference type="PROSITE" id="PS50053"/>
    </source>
</evidence>
<dbReference type="SUPFAM" id="SSF56112">
    <property type="entry name" value="Protein kinase-like (PK-like)"/>
    <property type="match status" value="1"/>
</dbReference>
<evidence type="ECO:0000256" key="7">
    <source>
        <dbReference type="PROSITE-ProRule" id="PRU00023"/>
    </source>
</evidence>
<dbReference type="Pfam" id="PF12796">
    <property type="entry name" value="Ank_2"/>
    <property type="match status" value="1"/>
</dbReference>
<dbReference type="PROSITE" id="PS50011">
    <property type="entry name" value="PROTEIN_KINASE_DOM"/>
    <property type="match status" value="1"/>
</dbReference>
<dbReference type="GO" id="GO:0005524">
    <property type="term" value="F:ATP binding"/>
    <property type="evidence" value="ECO:0007669"/>
    <property type="project" value="UniProtKB-UniRule"/>
</dbReference>
<dbReference type="InterPro" id="IPR011009">
    <property type="entry name" value="Kinase-like_dom_sf"/>
</dbReference>
<dbReference type="InterPro" id="IPR045270">
    <property type="entry name" value="STKc_AGC"/>
</dbReference>
<keyword evidence="1" id="KW-0723">Serine/threonine-protein kinase</keyword>
<dbReference type="PROSITE" id="PS50297">
    <property type="entry name" value="ANK_REP_REGION"/>
    <property type="match status" value="2"/>
</dbReference>
<keyword evidence="13" id="KW-1185">Reference proteome</keyword>
<name>A0AAU9JH07_9CILI</name>
<dbReference type="PROSITE" id="PS50088">
    <property type="entry name" value="ANK_REPEAT"/>
    <property type="match status" value="2"/>
</dbReference>
<dbReference type="InterPro" id="IPR000961">
    <property type="entry name" value="AGC-kinase_C"/>
</dbReference>
<evidence type="ECO:0000259" key="11">
    <source>
        <dbReference type="PROSITE" id="PS51285"/>
    </source>
</evidence>
<feature type="domain" description="AGC-kinase C-terminal" evidence="11">
    <location>
        <begin position="697"/>
        <end position="763"/>
    </location>
</feature>
<dbReference type="InterPro" id="IPR017441">
    <property type="entry name" value="Protein_kinase_ATP_BS"/>
</dbReference>
<dbReference type="Gene3D" id="1.25.40.20">
    <property type="entry name" value="Ankyrin repeat-containing domain"/>
    <property type="match status" value="1"/>
</dbReference>
<evidence type="ECO:0000256" key="5">
    <source>
        <dbReference type="ARBA" id="ARBA00022777"/>
    </source>
</evidence>
<gene>
    <name evidence="12" type="ORF">BSTOLATCC_MIC37689</name>
</gene>
<dbReference type="Gene3D" id="3.30.200.20">
    <property type="entry name" value="Phosphorylase Kinase, domain 1"/>
    <property type="match status" value="1"/>
</dbReference>
<keyword evidence="7" id="KW-0040">ANK repeat</keyword>
<dbReference type="PROSITE" id="PS50053">
    <property type="entry name" value="UBIQUITIN_2"/>
    <property type="match status" value="1"/>
</dbReference>
<evidence type="ECO:0000313" key="13">
    <source>
        <dbReference type="Proteomes" id="UP001162131"/>
    </source>
</evidence>
<dbReference type="InterPro" id="IPR002110">
    <property type="entry name" value="Ankyrin_rpt"/>
</dbReference>
<dbReference type="Gene3D" id="1.10.510.10">
    <property type="entry name" value="Transferase(Phosphotransferase) domain 1"/>
    <property type="match status" value="1"/>
</dbReference>
<organism evidence="12 13">
    <name type="scientific">Blepharisma stoltei</name>
    <dbReference type="NCBI Taxonomy" id="1481888"/>
    <lineage>
        <taxon>Eukaryota</taxon>
        <taxon>Sar</taxon>
        <taxon>Alveolata</taxon>
        <taxon>Ciliophora</taxon>
        <taxon>Postciliodesmatophora</taxon>
        <taxon>Heterotrichea</taxon>
        <taxon>Heterotrichida</taxon>
        <taxon>Blepharismidae</taxon>
        <taxon>Blepharisma</taxon>
    </lineage>
</organism>
<dbReference type="SMART" id="SM00248">
    <property type="entry name" value="ANK"/>
    <property type="match status" value="3"/>
</dbReference>
<dbReference type="InterPro" id="IPR000626">
    <property type="entry name" value="Ubiquitin-like_dom"/>
</dbReference>
<dbReference type="FunFam" id="1.10.510.10:FF:000008">
    <property type="entry name" value="Non-specific serine/threonine protein kinase"/>
    <property type="match status" value="1"/>
</dbReference>
<sequence>MQLTFKVLDLEATDNTLQIDCLSEHSVQHVKSILSPILNQPPNLLRLIQLKEGHEILLSDDNSIESYEINESSRLLVDIIRPEREEELAARERIKTKRGLKDQQEPAPSKDWLGMLIAKIMDGSLSGLLQLIGEYDREEAGNVMDEEEDLLSTPNAEGWTGLHFACQQGHSNIVQLFVARGANCNRETNDNWTPLLLASYHGHAECVRALLKHPRIQINKMTFSKGTALHQACRRGYAAIVQLLLENNASMTIEDHSGLIPLMVASTHEIFEIIPKYMGERELQKVRSEHRDEMTSFNGEVFYTGSTQIHDKQILLSLDIDQGYLNIFMDKDTFIKNEAPFHKMRLLDIWDIRITKGLQYGNKDAVCFIIHSKTGNFKFYTLMEDLTNMWVRRIQDGIDYCQQHKIGLNEEDQNGPKNEELSPREDMLFTSNSANGEIINFKSFTILEELGSGSFGKVYKVIKNDTKHVYALKQLNKQFLVKHKQLKYAVGECKILRYLSHPFIITMDYAFQTPKHLYMVLEYCPNGDLMTHLSERSRFAESVARFYIAETILAVEYLHSLDIVYRDLKPENILIDRAGHIRLADFGLAKENVNPLNPAMSFCGSPAYLAPEMLSKTGSEKSADVYGIGAILYEFLTGMPPFYSDNIKELFRNIKRGLLQFPKVVKPEAQDIMRKLMNKDPTKRPTLTQVKSHIFFKGIDWEELEKKKVRPPRLGSKWVQLDEYEEEQANVMSHQKTLVEDEDYAEEEELQEDNIAEFNFARS</sequence>
<dbReference type="PROSITE" id="PS51285">
    <property type="entry name" value="AGC_KINASE_CTER"/>
    <property type="match status" value="1"/>
</dbReference>
<protein>
    <recommendedName>
        <fullName evidence="14">Non-specific serine/threonine protein kinase</fullName>
    </recommendedName>
</protein>
<feature type="domain" description="Ubiquitin-like" evidence="10">
    <location>
        <begin position="1"/>
        <end position="77"/>
    </location>
</feature>
<dbReference type="PROSITE" id="PS00108">
    <property type="entry name" value="PROTEIN_KINASE_ST"/>
    <property type="match status" value="1"/>
</dbReference>
<keyword evidence="3" id="KW-0808">Transferase</keyword>
<dbReference type="FunFam" id="3.30.200.20:FF:000042">
    <property type="entry name" value="Aurora kinase A"/>
    <property type="match status" value="1"/>
</dbReference>
<dbReference type="PROSITE" id="PS00107">
    <property type="entry name" value="PROTEIN_KINASE_ATP"/>
    <property type="match status" value="1"/>
</dbReference>